<name>A0ABS8RZX0_DATST</name>
<evidence type="ECO:0000313" key="2">
    <source>
        <dbReference type="Proteomes" id="UP000823775"/>
    </source>
</evidence>
<organism evidence="1 2">
    <name type="scientific">Datura stramonium</name>
    <name type="common">Jimsonweed</name>
    <name type="synonym">Common thornapple</name>
    <dbReference type="NCBI Taxonomy" id="4076"/>
    <lineage>
        <taxon>Eukaryota</taxon>
        <taxon>Viridiplantae</taxon>
        <taxon>Streptophyta</taxon>
        <taxon>Embryophyta</taxon>
        <taxon>Tracheophyta</taxon>
        <taxon>Spermatophyta</taxon>
        <taxon>Magnoliopsida</taxon>
        <taxon>eudicotyledons</taxon>
        <taxon>Gunneridae</taxon>
        <taxon>Pentapetalae</taxon>
        <taxon>asterids</taxon>
        <taxon>lamiids</taxon>
        <taxon>Solanales</taxon>
        <taxon>Solanaceae</taxon>
        <taxon>Solanoideae</taxon>
        <taxon>Datureae</taxon>
        <taxon>Datura</taxon>
    </lineage>
</organism>
<reference evidence="1 2" key="1">
    <citation type="journal article" date="2021" name="BMC Genomics">
        <title>Datura genome reveals duplications of psychoactive alkaloid biosynthetic genes and high mutation rate following tissue culture.</title>
        <authorList>
            <person name="Rajewski A."/>
            <person name="Carter-House D."/>
            <person name="Stajich J."/>
            <person name="Litt A."/>
        </authorList>
    </citation>
    <scope>NUCLEOTIDE SEQUENCE [LARGE SCALE GENOMIC DNA]</scope>
    <source>
        <strain evidence="1">AR-01</strain>
    </source>
</reference>
<dbReference type="EMBL" id="JACEIK010000172">
    <property type="protein sequence ID" value="MCD7451520.1"/>
    <property type="molecule type" value="Genomic_DNA"/>
</dbReference>
<protein>
    <submittedName>
        <fullName evidence="1">Uncharacterized protein</fullName>
    </submittedName>
</protein>
<sequence>MEERYVLVEIDLSFLWKLYPHVDVDSCHDTSDEDSLGQWAKRNPKFVSARPPHNPLNYPLRAPYTTHRMVFVAVTACLLGQIPCNEPQLRFMNRGPQTTSEFIQLSKCFAIFAFQDLGGLFNLTLIEHRVVIEIPSAHANISQSLLIHDVISYSDFDYIGFHLGILSNIW</sequence>
<keyword evidence="2" id="KW-1185">Reference proteome</keyword>
<dbReference type="Proteomes" id="UP000823775">
    <property type="component" value="Unassembled WGS sequence"/>
</dbReference>
<evidence type="ECO:0000313" key="1">
    <source>
        <dbReference type="EMBL" id="MCD7451520.1"/>
    </source>
</evidence>
<accession>A0ABS8RZX0</accession>
<gene>
    <name evidence="1" type="ORF">HAX54_012405</name>
</gene>
<comment type="caution">
    <text evidence="1">The sequence shown here is derived from an EMBL/GenBank/DDBJ whole genome shotgun (WGS) entry which is preliminary data.</text>
</comment>
<proteinExistence type="predicted"/>